<protein>
    <recommendedName>
        <fullName evidence="4">Protein KTI12 homolog</fullName>
    </recommendedName>
</protein>
<evidence type="ECO:0000256" key="2">
    <source>
        <dbReference type="ARBA" id="ARBA00022840"/>
    </source>
</evidence>
<gene>
    <name evidence="6" type="primary">LOC109468620</name>
</gene>
<dbReference type="GO" id="GO:0006400">
    <property type="term" value="P:tRNA modification"/>
    <property type="evidence" value="ECO:0007669"/>
    <property type="project" value="UniProtKB-ARBA"/>
</dbReference>
<evidence type="ECO:0000256" key="4">
    <source>
        <dbReference type="ARBA" id="ARBA00026170"/>
    </source>
</evidence>
<dbReference type="KEGG" id="bbel:109468620"/>
<evidence type="ECO:0000313" key="6">
    <source>
        <dbReference type="RefSeq" id="XP_019622493.1"/>
    </source>
</evidence>
<dbReference type="SUPFAM" id="SSF52540">
    <property type="entry name" value="P-loop containing nucleoside triphosphate hydrolases"/>
    <property type="match status" value="1"/>
</dbReference>
<evidence type="ECO:0000256" key="3">
    <source>
        <dbReference type="ARBA" id="ARBA00025768"/>
    </source>
</evidence>
<name>A0A6P4YDH9_BRABE</name>
<keyword evidence="1" id="KW-0547">Nucleotide-binding</keyword>
<accession>A0A6P4YDH9</accession>
<keyword evidence="2" id="KW-0067">ATP-binding</keyword>
<dbReference type="GO" id="GO:0005524">
    <property type="term" value="F:ATP binding"/>
    <property type="evidence" value="ECO:0007669"/>
    <property type="project" value="UniProtKB-KW"/>
</dbReference>
<dbReference type="GeneID" id="109468620"/>
<dbReference type="RefSeq" id="XP_019622493.1">
    <property type="nucleotide sequence ID" value="XM_019766934.1"/>
</dbReference>
<evidence type="ECO:0000313" key="5">
    <source>
        <dbReference type="Proteomes" id="UP000515135"/>
    </source>
</evidence>
<proteinExistence type="inferred from homology"/>
<dbReference type="InterPro" id="IPR013641">
    <property type="entry name" value="KTI12/PSTK"/>
</dbReference>
<organism evidence="5 6">
    <name type="scientific">Branchiostoma belcheri</name>
    <name type="common">Amphioxus</name>
    <dbReference type="NCBI Taxonomy" id="7741"/>
    <lineage>
        <taxon>Eukaryota</taxon>
        <taxon>Metazoa</taxon>
        <taxon>Chordata</taxon>
        <taxon>Cephalochordata</taxon>
        <taxon>Leptocardii</taxon>
        <taxon>Amphioxiformes</taxon>
        <taxon>Branchiostomatidae</taxon>
        <taxon>Branchiostoma</taxon>
    </lineage>
</organism>
<dbReference type="OrthoDB" id="9972657at2759"/>
<sequence>MPLVVLCGIPCSGKSRRVEELRKHVESTTDRPVHVVSDESVGIDKNAVYADSRQEKDARAKLKSATEKKLTKETVVILDSLNYIKGYRYELFCLIKLLQTPHCVIHCDTNPPVASQWNQEREPSEQYTQEIFDGLVMRFEPPESRNRWDSPLFTIQTGDELPCQDICDAIFHRKAPPPNLSTQTQPLSSTNFLHELDKITQEVVNTLLDAQKTAVPGDYIHIPGAADKIYLSHVVSAPELRRHRRQFITYTKMHPVDDTSKLANIFVQYLNNSIK</sequence>
<dbReference type="AlphaFoldDB" id="A0A6P4YDH9"/>
<dbReference type="Proteomes" id="UP000515135">
    <property type="component" value="Unplaced"/>
</dbReference>
<dbReference type="Pfam" id="PF08433">
    <property type="entry name" value="KTI12"/>
    <property type="match status" value="1"/>
</dbReference>
<evidence type="ECO:0000256" key="1">
    <source>
        <dbReference type="ARBA" id="ARBA00022741"/>
    </source>
</evidence>
<keyword evidence="5" id="KW-1185">Reference proteome</keyword>
<reference evidence="6" key="1">
    <citation type="submission" date="2025-08" db="UniProtKB">
        <authorList>
            <consortium name="RefSeq"/>
        </authorList>
    </citation>
    <scope>IDENTIFICATION</scope>
    <source>
        <tissue evidence="6">Gonad</tissue>
    </source>
</reference>
<dbReference type="Gene3D" id="3.40.50.300">
    <property type="entry name" value="P-loop containing nucleotide triphosphate hydrolases"/>
    <property type="match status" value="1"/>
</dbReference>
<dbReference type="PANTHER" id="PTHR12435">
    <property type="match status" value="1"/>
</dbReference>
<dbReference type="InterPro" id="IPR027417">
    <property type="entry name" value="P-loop_NTPase"/>
</dbReference>
<comment type="similarity">
    <text evidence="3">Belongs to the KTI12 family.</text>
</comment>
<dbReference type="FunFam" id="3.40.50.300:FF:000827">
    <property type="entry name" value="KTI12 chromatin-associated homolog"/>
    <property type="match status" value="1"/>
</dbReference>
<dbReference type="GO" id="GO:0006357">
    <property type="term" value="P:regulation of transcription by RNA polymerase II"/>
    <property type="evidence" value="ECO:0007669"/>
    <property type="project" value="UniProtKB-ARBA"/>
</dbReference>